<keyword evidence="2" id="KW-1185">Reference proteome</keyword>
<gene>
    <name evidence="1" type="ORF">EFQ99_11510</name>
</gene>
<proteinExistence type="predicted"/>
<name>A0A432PLP9_9HYPH</name>
<dbReference type="EMBL" id="RJTH01000003">
    <property type="protein sequence ID" value="RUM25380.1"/>
    <property type="molecule type" value="Genomic_DNA"/>
</dbReference>
<organism evidence="1 2">
    <name type="scientific">Rhizobium vallis</name>
    <dbReference type="NCBI Taxonomy" id="634290"/>
    <lineage>
        <taxon>Bacteria</taxon>
        <taxon>Pseudomonadati</taxon>
        <taxon>Pseudomonadota</taxon>
        <taxon>Alphaproteobacteria</taxon>
        <taxon>Hyphomicrobiales</taxon>
        <taxon>Rhizobiaceae</taxon>
        <taxon>Rhizobium/Agrobacterium group</taxon>
        <taxon>Rhizobium</taxon>
    </lineage>
</organism>
<accession>A0A432PLP9</accession>
<reference evidence="2" key="1">
    <citation type="submission" date="2018-11" db="EMBL/GenBank/DDBJ databases">
        <title>Rhizobium chutanense sp. nov., isolated from root nodules of Phaseolus vulgaris in China.</title>
        <authorList>
            <person name="Huo Y."/>
        </authorList>
    </citation>
    <scope>NUCLEOTIDE SEQUENCE [LARGE SCALE GENOMIC DNA]</scope>
    <source>
        <strain evidence="2">CCBAU 65647</strain>
    </source>
</reference>
<evidence type="ECO:0000313" key="1">
    <source>
        <dbReference type="EMBL" id="RUM25380.1"/>
    </source>
</evidence>
<protein>
    <submittedName>
        <fullName evidence="1">Uncharacterized protein</fullName>
    </submittedName>
</protein>
<comment type="caution">
    <text evidence="1">The sequence shown here is derived from an EMBL/GenBank/DDBJ whole genome shotgun (WGS) entry which is preliminary data.</text>
</comment>
<dbReference type="AlphaFoldDB" id="A0A432PLP9"/>
<evidence type="ECO:0000313" key="2">
    <source>
        <dbReference type="Proteomes" id="UP000278823"/>
    </source>
</evidence>
<dbReference type="Proteomes" id="UP000278823">
    <property type="component" value="Unassembled WGS sequence"/>
</dbReference>
<sequence>MCFFRLSMQFRSTDDVFLFFCHRNDVDFPANAPVSAKSASFFDKMDFKLARYLHHIRRAGKFLP</sequence>